<feature type="region of interest" description="Disordered" evidence="4">
    <location>
        <begin position="548"/>
        <end position="567"/>
    </location>
</feature>
<keyword evidence="5" id="KW-0812">Transmembrane</keyword>
<evidence type="ECO:0000256" key="4">
    <source>
        <dbReference type="SAM" id="MobiDB-lite"/>
    </source>
</evidence>
<keyword evidence="1" id="KW-0677">Repeat</keyword>
<reference evidence="6" key="2">
    <citation type="submission" date="2023-05" db="EMBL/GenBank/DDBJ databases">
        <authorList>
            <consortium name="Lawrence Berkeley National Laboratory"/>
            <person name="Steindorff A."/>
            <person name="Hensen N."/>
            <person name="Bonometti L."/>
            <person name="Westerberg I."/>
            <person name="Brannstrom I.O."/>
            <person name="Guillou S."/>
            <person name="Cros-Aarteil S."/>
            <person name="Calhoun S."/>
            <person name="Haridas S."/>
            <person name="Kuo A."/>
            <person name="Mondo S."/>
            <person name="Pangilinan J."/>
            <person name="Riley R."/>
            <person name="Labutti K."/>
            <person name="Andreopoulos B."/>
            <person name="Lipzen A."/>
            <person name="Chen C."/>
            <person name="Yanf M."/>
            <person name="Daum C."/>
            <person name="Ng V."/>
            <person name="Clum A."/>
            <person name="Ohm R."/>
            <person name="Martin F."/>
            <person name="Silar P."/>
            <person name="Natvig D."/>
            <person name="Lalanne C."/>
            <person name="Gautier V."/>
            <person name="Ament-Velasquez S.L."/>
            <person name="Kruys A."/>
            <person name="Hutchinson M.I."/>
            <person name="Powell A.J."/>
            <person name="Barry K."/>
            <person name="Miller A.N."/>
            <person name="Grigoriev I.V."/>
            <person name="Debuchy R."/>
            <person name="Gladieux P."/>
            <person name="Thoren M.H."/>
            <person name="Johannesson H."/>
        </authorList>
    </citation>
    <scope>NUCLEOTIDE SEQUENCE</scope>
    <source>
        <strain evidence="6">CBS 508.74</strain>
    </source>
</reference>
<keyword evidence="5" id="KW-1133">Transmembrane helix</keyword>
<evidence type="ECO:0000313" key="6">
    <source>
        <dbReference type="EMBL" id="KAK4116028.1"/>
    </source>
</evidence>
<dbReference type="InterPro" id="IPR036770">
    <property type="entry name" value="Ankyrin_rpt-contain_sf"/>
</dbReference>
<evidence type="ECO:0000256" key="2">
    <source>
        <dbReference type="ARBA" id="ARBA00023043"/>
    </source>
</evidence>
<organism evidence="6 7">
    <name type="scientific">Canariomyces notabilis</name>
    <dbReference type="NCBI Taxonomy" id="2074819"/>
    <lineage>
        <taxon>Eukaryota</taxon>
        <taxon>Fungi</taxon>
        <taxon>Dikarya</taxon>
        <taxon>Ascomycota</taxon>
        <taxon>Pezizomycotina</taxon>
        <taxon>Sordariomycetes</taxon>
        <taxon>Sordariomycetidae</taxon>
        <taxon>Sordariales</taxon>
        <taxon>Chaetomiaceae</taxon>
        <taxon>Canariomyces</taxon>
    </lineage>
</organism>
<dbReference type="PANTHER" id="PTHR24173">
    <property type="entry name" value="ANKYRIN REPEAT CONTAINING"/>
    <property type="match status" value="1"/>
</dbReference>
<dbReference type="Pfam" id="PF12796">
    <property type="entry name" value="Ank_2"/>
    <property type="match status" value="1"/>
</dbReference>
<dbReference type="SUPFAM" id="SSF48403">
    <property type="entry name" value="Ankyrin repeat"/>
    <property type="match status" value="1"/>
</dbReference>
<evidence type="ECO:0000313" key="7">
    <source>
        <dbReference type="Proteomes" id="UP001302812"/>
    </source>
</evidence>
<dbReference type="InterPro" id="IPR002110">
    <property type="entry name" value="Ankyrin_rpt"/>
</dbReference>
<dbReference type="RefSeq" id="XP_064673598.1">
    <property type="nucleotide sequence ID" value="XM_064818997.1"/>
</dbReference>
<gene>
    <name evidence="6" type="ORF">N656DRAFT_841544</name>
</gene>
<dbReference type="Pfam" id="PF01544">
    <property type="entry name" value="CorA"/>
    <property type="match status" value="1"/>
</dbReference>
<feature type="repeat" description="ANK" evidence="3">
    <location>
        <begin position="98"/>
        <end position="130"/>
    </location>
</feature>
<protein>
    <recommendedName>
        <fullName evidence="8">Ankyrin repeat protein</fullName>
    </recommendedName>
</protein>
<reference evidence="6" key="1">
    <citation type="journal article" date="2023" name="Mol. Phylogenet. Evol.">
        <title>Genome-scale phylogeny and comparative genomics of the fungal order Sordariales.</title>
        <authorList>
            <person name="Hensen N."/>
            <person name="Bonometti L."/>
            <person name="Westerberg I."/>
            <person name="Brannstrom I.O."/>
            <person name="Guillou S."/>
            <person name="Cros-Aarteil S."/>
            <person name="Calhoun S."/>
            <person name="Haridas S."/>
            <person name="Kuo A."/>
            <person name="Mondo S."/>
            <person name="Pangilinan J."/>
            <person name="Riley R."/>
            <person name="LaButti K."/>
            <person name="Andreopoulos B."/>
            <person name="Lipzen A."/>
            <person name="Chen C."/>
            <person name="Yan M."/>
            <person name="Daum C."/>
            <person name="Ng V."/>
            <person name="Clum A."/>
            <person name="Steindorff A."/>
            <person name="Ohm R.A."/>
            <person name="Martin F."/>
            <person name="Silar P."/>
            <person name="Natvig D.O."/>
            <person name="Lalanne C."/>
            <person name="Gautier V."/>
            <person name="Ament-Velasquez S.L."/>
            <person name="Kruys A."/>
            <person name="Hutchinson M.I."/>
            <person name="Powell A.J."/>
            <person name="Barry K."/>
            <person name="Miller A.N."/>
            <person name="Grigoriev I.V."/>
            <person name="Debuchy R."/>
            <person name="Gladieux P."/>
            <person name="Hiltunen Thoren M."/>
            <person name="Johannesson H."/>
        </authorList>
    </citation>
    <scope>NUCLEOTIDE SEQUENCE</scope>
    <source>
        <strain evidence="6">CBS 508.74</strain>
    </source>
</reference>
<accession>A0AAN6TK86</accession>
<keyword evidence="2 3" id="KW-0040">ANK repeat</keyword>
<dbReference type="PANTHER" id="PTHR24173:SF74">
    <property type="entry name" value="ANKYRIN REPEAT DOMAIN-CONTAINING PROTEIN 16"/>
    <property type="match status" value="1"/>
</dbReference>
<evidence type="ECO:0008006" key="8">
    <source>
        <dbReference type="Google" id="ProtNLM"/>
    </source>
</evidence>
<dbReference type="GeneID" id="89943123"/>
<feature type="transmembrane region" description="Helical" evidence="5">
    <location>
        <begin position="518"/>
        <end position="539"/>
    </location>
</feature>
<dbReference type="Gene3D" id="1.25.40.20">
    <property type="entry name" value="Ankyrin repeat-containing domain"/>
    <property type="match status" value="1"/>
</dbReference>
<dbReference type="Proteomes" id="UP001302812">
    <property type="component" value="Unassembled WGS sequence"/>
</dbReference>
<proteinExistence type="predicted"/>
<keyword evidence="7" id="KW-1185">Reference proteome</keyword>
<evidence type="ECO:0000256" key="1">
    <source>
        <dbReference type="ARBA" id="ARBA00022737"/>
    </source>
</evidence>
<dbReference type="GO" id="GO:0046873">
    <property type="term" value="F:metal ion transmembrane transporter activity"/>
    <property type="evidence" value="ECO:0007669"/>
    <property type="project" value="InterPro"/>
</dbReference>
<comment type="caution">
    <text evidence="6">The sequence shown here is derived from an EMBL/GenBank/DDBJ whole genome shotgun (WGS) entry which is preliminary data.</text>
</comment>
<sequence>MRPLRWSDIEKGVFHPARLADPQPDAEDWQARLIDEIRNENHRREEQLSILRKILTDGGERGHRALHYVAAKSEEEALELLLLLLDRPDIDVDMQDNMGMTALNHAARNRQTWCIRQLLSAGADSKAADIYGYLPRHHAEQYFDMEIISLFDNPEQIPQVGVFPDDGLQGGSKVAKIPFHEPLPEDEMERGLSEYFHGSFWEPSGPRKRERQSVWNLVYSRKQVDTERRQKNKKWFHLPASTTIAAKMGSDTVLTLYPERWNRHNEAKLHIHLLDQVSKNDDIQDRDLNMRHAAETLIRSCMSFVTVIQISYTTAFANSIGDLYLKAIHWYEQLTKSLGSLSVSPTKFYQSVEEGTRLLIKIDDIIGEIGMIRKVQMSQAAAAMTLSDALWGDLSEFRYSFRDRVPEEASVHGAITEARANREQQYTRSLINAVLESFSQLEADANRVRSMLKTLLDLRDREAALENAMSGKTQSTMLFIFTIITVLFAPLSFVSSLLALKIEDLPETWTKPPLAGVFGYATLATMGLSFMIWILHKILTFATAKQRNRPPLRPDEETVNETTMDTGRKTLSPWPRTKLVTGWLRVRKTWPLRRDLEKELVTEVVSIQRA</sequence>
<feature type="transmembrane region" description="Helical" evidence="5">
    <location>
        <begin position="478"/>
        <end position="498"/>
    </location>
</feature>
<dbReference type="AlphaFoldDB" id="A0AAN6TK86"/>
<evidence type="ECO:0000256" key="3">
    <source>
        <dbReference type="PROSITE-ProRule" id="PRU00023"/>
    </source>
</evidence>
<dbReference type="PROSITE" id="PS50088">
    <property type="entry name" value="ANK_REPEAT"/>
    <property type="match status" value="1"/>
</dbReference>
<dbReference type="InterPro" id="IPR002523">
    <property type="entry name" value="MgTranspt_CorA/ZnTranspt_ZntB"/>
</dbReference>
<name>A0AAN6TK86_9PEZI</name>
<evidence type="ECO:0000256" key="5">
    <source>
        <dbReference type="SAM" id="Phobius"/>
    </source>
</evidence>
<keyword evidence="5" id="KW-0472">Membrane</keyword>
<dbReference type="GO" id="GO:0016020">
    <property type="term" value="C:membrane"/>
    <property type="evidence" value="ECO:0007669"/>
    <property type="project" value="InterPro"/>
</dbReference>
<dbReference type="Gene3D" id="1.20.58.340">
    <property type="entry name" value="Magnesium transport protein CorA, transmembrane region"/>
    <property type="match status" value="1"/>
</dbReference>
<dbReference type="EMBL" id="MU853333">
    <property type="protein sequence ID" value="KAK4116028.1"/>
    <property type="molecule type" value="Genomic_DNA"/>
</dbReference>